<keyword evidence="2" id="KW-1003">Cell membrane</keyword>
<feature type="domain" description="Glycosyltransferase RgtA/B/C/D-like" evidence="9">
    <location>
        <begin position="69"/>
        <end position="225"/>
    </location>
</feature>
<evidence type="ECO:0000259" key="9">
    <source>
        <dbReference type="Pfam" id="PF13231"/>
    </source>
</evidence>
<evidence type="ECO:0000256" key="7">
    <source>
        <dbReference type="ARBA" id="ARBA00023136"/>
    </source>
</evidence>
<feature type="transmembrane region" description="Helical" evidence="8">
    <location>
        <begin position="214"/>
        <end position="231"/>
    </location>
</feature>
<evidence type="ECO:0000256" key="3">
    <source>
        <dbReference type="ARBA" id="ARBA00022676"/>
    </source>
</evidence>
<evidence type="ECO:0000256" key="1">
    <source>
        <dbReference type="ARBA" id="ARBA00004651"/>
    </source>
</evidence>
<feature type="transmembrane region" description="Helical" evidence="8">
    <location>
        <begin position="175"/>
        <end position="202"/>
    </location>
</feature>
<evidence type="ECO:0000256" key="4">
    <source>
        <dbReference type="ARBA" id="ARBA00022679"/>
    </source>
</evidence>
<keyword evidence="3" id="KW-0328">Glycosyltransferase</keyword>
<feature type="transmembrane region" description="Helical" evidence="8">
    <location>
        <begin position="273"/>
        <end position="291"/>
    </location>
</feature>
<dbReference type="GO" id="GO:0016763">
    <property type="term" value="F:pentosyltransferase activity"/>
    <property type="evidence" value="ECO:0007669"/>
    <property type="project" value="TreeGrafter"/>
</dbReference>
<protein>
    <recommendedName>
        <fullName evidence="9">Glycosyltransferase RgtA/B/C/D-like domain-containing protein</fullName>
    </recommendedName>
</protein>
<evidence type="ECO:0000256" key="8">
    <source>
        <dbReference type="SAM" id="Phobius"/>
    </source>
</evidence>
<keyword evidence="6 8" id="KW-1133">Transmembrane helix</keyword>
<dbReference type="GO" id="GO:0009103">
    <property type="term" value="P:lipopolysaccharide biosynthetic process"/>
    <property type="evidence" value="ECO:0007669"/>
    <property type="project" value="UniProtKB-ARBA"/>
</dbReference>
<evidence type="ECO:0000313" key="11">
    <source>
        <dbReference type="Proteomes" id="UP000030185"/>
    </source>
</evidence>
<feature type="transmembrane region" description="Helical" evidence="8">
    <location>
        <begin position="117"/>
        <end position="139"/>
    </location>
</feature>
<dbReference type="PANTHER" id="PTHR33908:SF3">
    <property type="entry name" value="UNDECAPRENYL PHOSPHATE-ALPHA-4-AMINO-4-DEOXY-L-ARABINOSE ARABINOSYL TRANSFERASE"/>
    <property type="match status" value="1"/>
</dbReference>
<dbReference type="PANTHER" id="PTHR33908">
    <property type="entry name" value="MANNOSYLTRANSFERASE YKCB-RELATED"/>
    <property type="match status" value="1"/>
</dbReference>
<dbReference type="Pfam" id="PF13231">
    <property type="entry name" value="PMT_2"/>
    <property type="match status" value="1"/>
</dbReference>
<dbReference type="GO" id="GO:0005886">
    <property type="term" value="C:plasma membrane"/>
    <property type="evidence" value="ECO:0007669"/>
    <property type="project" value="UniProtKB-SubCell"/>
</dbReference>
<dbReference type="eggNOG" id="COG1807">
    <property type="taxonomic scope" value="Bacteria"/>
</dbReference>
<organism evidence="10 11">
    <name type="scientific">Sporocytophaga myxococcoides</name>
    <dbReference type="NCBI Taxonomy" id="153721"/>
    <lineage>
        <taxon>Bacteria</taxon>
        <taxon>Pseudomonadati</taxon>
        <taxon>Bacteroidota</taxon>
        <taxon>Cytophagia</taxon>
        <taxon>Cytophagales</taxon>
        <taxon>Cytophagaceae</taxon>
        <taxon>Sporocytophaga</taxon>
    </lineage>
</organism>
<dbReference type="Proteomes" id="UP000030185">
    <property type="component" value="Unassembled WGS sequence"/>
</dbReference>
<keyword evidence="5 8" id="KW-0812">Transmembrane</keyword>
<keyword evidence="11" id="KW-1185">Reference proteome</keyword>
<evidence type="ECO:0000256" key="2">
    <source>
        <dbReference type="ARBA" id="ARBA00022475"/>
    </source>
</evidence>
<gene>
    <name evidence="10" type="ORF">MYP_4447</name>
</gene>
<evidence type="ECO:0000256" key="5">
    <source>
        <dbReference type="ARBA" id="ARBA00022692"/>
    </source>
</evidence>
<feature type="transmembrane region" description="Helical" evidence="8">
    <location>
        <begin position="329"/>
        <end position="347"/>
    </location>
</feature>
<feature type="transmembrane region" description="Helical" evidence="8">
    <location>
        <begin position="12"/>
        <end position="29"/>
    </location>
</feature>
<feature type="transmembrane region" description="Helical" evidence="8">
    <location>
        <begin position="300"/>
        <end position="317"/>
    </location>
</feature>
<dbReference type="STRING" id="153721.MYP_4447"/>
<dbReference type="InterPro" id="IPR038731">
    <property type="entry name" value="RgtA/B/C-like"/>
</dbReference>
<feature type="transmembrane region" description="Helical" evidence="8">
    <location>
        <begin position="367"/>
        <end position="385"/>
    </location>
</feature>
<name>A0A098LL92_9BACT</name>
<evidence type="ECO:0000313" key="10">
    <source>
        <dbReference type="EMBL" id="GAL87217.1"/>
    </source>
</evidence>
<dbReference type="GO" id="GO:0010041">
    <property type="term" value="P:response to iron(III) ion"/>
    <property type="evidence" value="ECO:0007669"/>
    <property type="project" value="TreeGrafter"/>
</dbReference>
<comment type="subcellular location">
    <subcellularLocation>
        <location evidence="1">Cell membrane</location>
        <topology evidence="1">Multi-pass membrane protein</topology>
    </subcellularLocation>
</comment>
<dbReference type="AlphaFoldDB" id="A0A098LL92"/>
<evidence type="ECO:0000256" key="6">
    <source>
        <dbReference type="ARBA" id="ARBA00022989"/>
    </source>
</evidence>
<dbReference type="EMBL" id="BBLT01000011">
    <property type="protein sequence ID" value="GAL87217.1"/>
    <property type="molecule type" value="Genomic_DNA"/>
</dbReference>
<dbReference type="OrthoDB" id="9792789at2"/>
<dbReference type="InterPro" id="IPR050297">
    <property type="entry name" value="LipidA_mod_glycosyltrf_83"/>
</dbReference>
<sequence length="671" mass="78188">MYSNIFFSKRAAFVSIVLLTLLISLYHITSIEVNLWDESRLAVNAIEMYQNGNFITTYFDGSPDMWNTKPPFMIWCIVLSMKIFGINEFALRFPSIVSFITLSLSIFWYIKRKTNDQYAAFFSSLVLITITGLASIHVFRTGDYDSMLVLWTTFYCFAFFEYLESNKVKYLNYSFLFFILACLTKGIVACIPLPAIGVYILATRNFKIFREGKFYSLICYTILIILGYYFLREKQNPGYINAVSMNELGGRFLGTIENHNQPWNYYFDLMKNVQLKFWIYFLPLIFVPIFLSKEKIVKQIIYYSLLLSGFYLLIISISQTKLQWYSAPAYPFISICLGLSISFALKFLSKKCISDEPIEGKEKIKQVAFYTIIFGIIIFPVFNILKTIKKGNEETNNVFVPVKQAVTDLQNFTKQNKGKFIVYSNNYNATLSFYLKKLNFENKANVYLNVGEPLNAMDTIIVIKNLNEGLLKTYGSTVLFESPNVKVIATIGSLFDFELSQKDLILLKLMKEIMNSEEQMQWQRKKCVTNKIPLQVQIIWEAGYLMKMNGQASQEEIDQLVNKFTDECKKGNLLQLDPNFKKLLKNDKHFDFRLTDKELTFFSRMSDIMNSEEQMEWQRKKSASNKIPLTVQIMWDAGYLMQMNGEASKEETDRIINKFTEEYNKGIYFNH</sequence>
<feature type="transmembrane region" description="Helical" evidence="8">
    <location>
        <begin position="93"/>
        <end position="111"/>
    </location>
</feature>
<comment type="caution">
    <text evidence="10">The sequence shown here is derived from an EMBL/GenBank/DDBJ whole genome shotgun (WGS) entry which is preliminary data.</text>
</comment>
<keyword evidence="4" id="KW-0808">Transferase</keyword>
<reference evidence="10 11" key="1">
    <citation type="submission" date="2014-09" db="EMBL/GenBank/DDBJ databases">
        <title>Sporocytophaga myxococcoides PG-01 genome sequencing.</title>
        <authorList>
            <person name="Liu L."/>
            <person name="Gao P.J."/>
            <person name="Chen G.J."/>
            <person name="Wang L.S."/>
        </authorList>
    </citation>
    <scope>NUCLEOTIDE SEQUENCE [LARGE SCALE GENOMIC DNA]</scope>
    <source>
        <strain evidence="10 11">PG-01</strain>
    </source>
</reference>
<keyword evidence="7 8" id="KW-0472">Membrane</keyword>
<accession>A0A098LL92</accession>
<proteinExistence type="predicted"/>